<evidence type="ECO:0000256" key="1">
    <source>
        <dbReference type="SAM" id="MobiDB-lite"/>
    </source>
</evidence>
<dbReference type="InterPro" id="IPR042511">
    <property type="entry name" value="Sld3"/>
</dbReference>
<feature type="region of interest" description="Disordered" evidence="1">
    <location>
        <begin position="1"/>
        <end position="28"/>
    </location>
</feature>
<feature type="compositionally biased region" description="Polar residues" evidence="1">
    <location>
        <begin position="593"/>
        <end position="608"/>
    </location>
</feature>
<accession>A0AB34G4N7</accession>
<evidence type="ECO:0000313" key="4">
    <source>
        <dbReference type="Proteomes" id="UP001163105"/>
    </source>
</evidence>
<dbReference type="AlphaFoldDB" id="A0AB34G4N7"/>
<dbReference type="Gene3D" id="1.20.58.2130">
    <property type="match status" value="1"/>
</dbReference>
<dbReference type="GO" id="GO:0006270">
    <property type="term" value="P:DNA replication initiation"/>
    <property type="evidence" value="ECO:0007669"/>
    <property type="project" value="InterPro"/>
</dbReference>
<keyword evidence="4" id="KW-1185">Reference proteome</keyword>
<dbReference type="InterPro" id="IPR013948">
    <property type="entry name" value="DNA_replication_reg_Sld3_C"/>
</dbReference>
<comment type="caution">
    <text evidence="3">The sequence shown here is derived from an EMBL/GenBank/DDBJ whole genome shotgun (WGS) entry which is preliminary data.</text>
</comment>
<feature type="compositionally biased region" description="Low complexity" evidence="1">
    <location>
        <begin position="566"/>
        <end position="575"/>
    </location>
</feature>
<feature type="domain" description="DNA replication regulator Sld3 C-terminal" evidence="2">
    <location>
        <begin position="266"/>
        <end position="808"/>
    </location>
</feature>
<evidence type="ECO:0000313" key="3">
    <source>
        <dbReference type="EMBL" id="KAJ6446228.1"/>
    </source>
</evidence>
<dbReference type="Proteomes" id="UP001163105">
    <property type="component" value="Unassembled WGS sequence"/>
</dbReference>
<feature type="compositionally biased region" description="Basic and acidic residues" evidence="1">
    <location>
        <begin position="1"/>
        <end position="11"/>
    </location>
</feature>
<organism evidence="3 4">
    <name type="scientific">Purpureocillium lavendulum</name>
    <dbReference type="NCBI Taxonomy" id="1247861"/>
    <lineage>
        <taxon>Eukaryota</taxon>
        <taxon>Fungi</taxon>
        <taxon>Dikarya</taxon>
        <taxon>Ascomycota</taxon>
        <taxon>Pezizomycotina</taxon>
        <taxon>Sordariomycetes</taxon>
        <taxon>Hypocreomycetidae</taxon>
        <taxon>Hypocreales</taxon>
        <taxon>Ophiocordycipitaceae</taxon>
        <taxon>Purpureocillium</taxon>
    </lineage>
</organism>
<dbReference type="EMBL" id="JAQHRD010000001">
    <property type="protein sequence ID" value="KAJ6446228.1"/>
    <property type="molecule type" value="Genomic_DNA"/>
</dbReference>
<reference evidence="3" key="1">
    <citation type="submission" date="2023-01" db="EMBL/GenBank/DDBJ databases">
        <title>The growth and conidiation of Purpureocillium lavendulum are regulated by nitrogen source and histone H3K14 acetylation.</title>
        <authorList>
            <person name="Tang P."/>
            <person name="Han J."/>
            <person name="Zhang C."/>
            <person name="Tang P."/>
            <person name="Qi F."/>
            <person name="Zhang K."/>
            <person name="Liang L."/>
        </authorList>
    </citation>
    <scope>NUCLEOTIDE SEQUENCE</scope>
    <source>
        <strain evidence="3">YMF1.00683</strain>
    </source>
</reference>
<dbReference type="PANTHER" id="PTHR28067">
    <property type="entry name" value="DNA REPLICATION REGULATOR SLD3"/>
    <property type="match status" value="1"/>
</dbReference>
<protein>
    <submittedName>
        <fullName evidence="3">DNA replication regulator Sld3</fullName>
    </submittedName>
</protein>
<gene>
    <name evidence="3" type="primary">SLD3</name>
    <name evidence="3" type="ORF">O9K51_00999</name>
</gene>
<proteinExistence type="predicted"/>
<name>A0AB34G4N7_9HYPO</name>
<feature type="compositionally biased region" description="Low complexity" evidence="1">
    <location>
        <begin position="657"/>
        <end position="670"/>
    </location>
</feature>
<dbReference type="PANTHER" id="PTHR28067:SF1">
    <property type="entry name" value="DNA REPLICATION REGULATOR SLD3"/>
    <property type="match status" value="1"/>
</dbReference>
<feature type="region of interest" description="Disordered" evidence="1">
    <location>
        <begin position="557"/>
        <end position="671"/>
    </location>
</feature>
<dbReference type="Pfam" id="PF08639">
    <property type="entry name" value="Sld3_STD"/>
    <property type="match status" value="1"/>
</dbReference>
<dbReference type="GO" id="GO:0031261">
    <property type="term" value="C:DNA replication preinitiation complex"/>
    <property type="evidence" value="ECO:0007669"/>
    <property type="project" value="TreeGrafter"/>
</dbReference>
<feature type="region of interest" description="Disordered" evidence="1">
    <location>
        <begin position="241"/>
        <end position="261"/>
    </location>
</feature>
<feature type="compositionally biased region" description="Low complexity" evidence="1">
    <location>
        <begin position="12"/>
        <end position="24"/>
    </location>
</feature>
<evidence type="ECO:0000259" key="2">
    <source>
        <dbReference type="Pfam" id="PF08639"/>
    </source>
</evidence>
<sequence length="912" mass="100388">MSSLLRRDGDQHGSSSISSPIGQPRRTESAAMDHLLKPSIAVKPHPHNLHVQPRSLLPLMVLPRKHLPLACLDLTPSDNGMPPSRFYECHVKILDLESRVGSTPSVLVARSDSRGAMYALERQDTGLYVVCKLGSWVDLDLLAAKATAISRERLWPARPMRREQDAPTAITTPQLHKDQRKKRAAIEAIQSLVRKRGRSQSVSTFEDVAVQDDVAAMSALPNQLPPPEVKVEQQEEPDLPTAHLAMDTPGDPERAPDAEPQNTAHNIFDNIRTQYFDALYRSMVGVLHFSYQCWRLTWVQGSLAYYAKGPLSRARSAFHLDLESSLDMADLIEFLKGMILTTVQIDKKYRETIPDVVTKMKDHVNSSDEGARRRRKPKKMRLGKNGLYPVEEESVCRWWASNKPELSDDQTGFSAAQIKSHVSLLRTRETQLQMILILEILALEPLRSNVDPGEDSLPALPGTDSTALLPSMAPPPPKKRNKHNLPVLLDVHADRLTIWQSTAFDDLLLLGDSQTSQVSADGQSQMSSSEPLKDFCVDVIVPFFSARLPELCDSINRKLGGPVIVSPPKSKSSTRSSKREQQKPGAAAKRPATLNNQRKTLQRALSTDQQHRRSVSRGPSNAIALMRSATSTAVPGVKREGSEPAALRSIPSGALNQPRQQQPSLLRSSSMTNLQDCKANKKAMVEAELKDAISALRKPNRGVVGKAMAEADERRAMTGFSAKKVKKVSRGPVGSTIVKATPANNRFRDALAVKGETIADCLHDRTEELIPPSSVGHLAPSTASSVGQRDAFIASTSPATELVGGTPIRPTAHASFIRRPPNEEPAIPPSSPLMERKANTVDAFLIPSSAIKTRERLDFMTPRRNNVAVTPIKRTAPRPEALSESPGFVEAHPQKTVSIYQRLGWDDDFDDL</sequence>